<dbReference type="InterPro" id="IPR044965">
    <property type="entry name" value="Glyco_hydro_17_plant"/>
</dbReference>
<evidence type="ECO:0000313" key="10">
    <source>
        <dbReference type="EMBL" id="CAK9205516.1"/>
    </source>
</evidence>
<evidence type="ECO:0000256" key="7">
    <source>
        <dbReference type="SAM" id="MobiDB-lite"/>
    </source>
</evidence>
<dbReference type="Pfam" id="PF00332">
    <property type="entry name" value="Glyco_hydro_17"/>
    <property type="match status" value="1"/>
</dbReference>
<keyword evidence="4" id="KW-1015">Disulfide bond</keyword>
<dbReference type="SMART" id="SM00768">
    <property type="entry name" value="X8"/>
    <property type="match status" value="1"/>
</dbReference>
<evidence type="ECO:0000256" key="8">
    <source>
        <dbReference type="SAM" id="SignalP"/>
    </source>
</evidence>
<dbReference type="PANTHER" id="PTHR32227">
    <property type="entry name" value="GLUCAN ENDO-1,3-BETA-GLUCOSIDASE BG1-RELATED-RELATED"/>
    <property type="match status" value="1"/>
</dbReference>
<evidence type="ECO:0000313" key="11">
    <source>
        <dbReference type="Proteomes" id="UP001497512"/>
    </source>
</evidence>
<reference evidence="10" key="1">
    <citation type="submission" date="2024-02" db="EMBL/GenBank/DDBJ databases">
        <authorList>
            <consortium name="ELIXIR-Norway"/>
            <consortium name="Elixir Norway"/>
        </authorList>
    </citation>
    <scope>NUCLEOTIDE SEQUENCE</scope>
</reference>
<protein>
    <recommendedName>
        <fullName evidence="9">X8 domain-containing protein</fullName>
    </recommendedName>
</protein>
<dbReference type="Pfam" id="PF07983">
    <property type="entry name" value="X8"/>
    <property type="match status" value="1"/>
</dbReference>
<evidence type="ECO:0000256" key="1">
    <source>
        <dbReference type="ARBA" id="ARBA00008773"/>
    </source>
</evidence>
<proteinExistence type="inferred from homology"/>
<gene>
    <name evidence="10" type="ORF">CSSPTR1EN2_LOCUS7887</name>
</gene>
<name>A0ABP0TVI0_9BRYO</name>
<keyword evidence="5" id="KW-0326">Glycosidase</keyword>
<feature type="domain" description="X8" evidence="9">
    <location>
        <begin position="391"/>
        <end position="478"/>
    </location>
</feature>
<accession>A0ABP0TVI0</accession>
<comment type="similarity">
    <text evidence="1 6">Belongs to the glycosyl hydrolase 17 family.</text>
</comment>
<evidence type="ECO:0000256" key="3">
    <source>
        <dbReference type="ARBA" id="ARBA00022801"/>
    </source>
</evidence>
<keyword evidence="2 8" id="KW-0732">Signal</keyword>
<evidence type="ECO:0000256" key="5">
    <source>
        <dbReference type="ARBA" id="ARBA00023295"/>
    </source>
</evidence>
<keyword evidence="3" id="KW-0378">Hydrolase</keyword>
<dbReference type="SUPFAM" id="SSF51445">
    <property type="entry name" value="(Trans)glycosidases"/>
    <property type="match status" value="1"/>
</dbReference>
<dbReference type="Gene3D" id="1.20.58.1040">
    <property type="match status" value="1"/>
</dbReference>
<dbReference type="InterPro" id="IPR000490">
    <property type="entry name" value="Glyco_hydro_17"/>
</dbReference>
<organism evidence="10 11">
    <name type="scientific">Sphagnum troendelagicum</name>
    <dbReference type="NCBI Taxonomy" id="128251"/>
    <lineage>
        <taxon>Eukaryota</taxon>
        <taxon>Viridiplantae</taxon>
        <taxon>Streptophyta</taxon>
        <taxon>Embryophyta</taxon>
        <taxon>Bryophyta</taxon>
        <taxon>Sphagnophytina</taxon>
        <taxon>Sphagnopsida</taxon>
        <taxon>Sphagnales</taxon>
        <taxon>Sphagnaceae</taxon>
        <taxon>Sphagnum</taxon>
    </lineage>
</organism>
<evidence type="ECO:0000256" key="4">
    <source>
        <dbReference type="ARBA" id="ARBA00023157"/>
    </source>
</evidence>
<dbReference type="InterPro" id="IPR012946">
    <property type="entry name" value="X8"/>
</dbReference>
<dbReference type="InterPro" id="IPR017853">
    <property type="entry name" value="GH"/>
</dbReference>
<dbReference type="Gene3D" id="3.20.20.80">
    <property type="entry name" value="Glycosidases"/>
    <property type="match status" value="1"/>
</dbReference>
<dbReference type="EMBL" id="OZ019907">
    <property type="protein sequence ID" value="CAK9205516.1"/>
    <property type="molecule type" value="Genomic_DNA"/>
</dbReference>
<feature type="chain" id="PRO_5047278550" description="X8 domain-containing protein" evidence="8">
    <location>
        <begin position="23"/>
        <end position="532"/>
    </location>
</feature>
<evidence type="ECO:0000259" key="9">
    <source>
        <dbReference type="SMART" id="SM00768"/>
    </source>
</evidence>
<evidence type="ECO:0000256" key="6">
    <source>
        <dbReference type="RuleBase" id="RU004335"/>
    </source>
</evidence>
<feature type="region of interest" description="Disordered" evidence="7">
    <location>
        <begin position="362"/>
        <end position="382"/>
    </location>
</feature>
<sequence length="532" mass="57899">MKIFLFFCLFFFLISLSGEVAAAAGGSWKFEEDDGGSHLVQTVELGSQAAEEDITQLEMRKSVTAAAPPTLRALSPNSGMMEAAAVIVRIENDEVMDIAMSGLRAREWVARNIVPYTRTIHIAAITVGNEIIEHAVEEDEEKAKLSMFLLPAMRNVVKALVYWELDKEIKVSTRTSMLLLCSNCSPPSSGSFNPTHKHLVLELLDFLSESQAPFVINVDAFHLYTQASSFSSSSSAHQQPPVQYFVFEPNSGLNDTVSRLHYSNFLEAVLDCVFLAMAAVVNQTHEKTMNIPITVALNSWPSSHELATTFNANLFNHLQLECQHQGTPLKPDVEIHIYINDDDGLGVAGILSLPTTNDLLSSSFSSSSSTPSDHPRQQQSPHLRRLLQQEEWCVAKSGQAQSALQTALDWACGSSEGQVDCSAIQSTGVCYLPNDLQDHCSWAFNQYFQAHSTGSDSCDFGGTATITTTNPSTSTCTYIGTTGSGNTSTGFNSTSGDGNSSSTSNRTFLQPQPPFWIAVVMAITYLLSGQAF</sequence>
<feature type="signal peptide" evidence="8">
    <location>
        <begin position="1"/>
        <end position="22"/>
    </location>
</feature>
<feature type="compositionally biased region" description="Low complexity" evidence="7">
    <location>
        <begin position="362"/>
        <end position="372"/>
    </location>
</feature>
<dbReference type="Proteomes" id="UP001497512">
    <property type="component" value="Chromosome 15"/>
</dbReference>
<keyword evidence="11" id="KW-1185">Reference proteome</keyword>
<evidence type="ECO:0000256" key="2">
    <source>
        <dbReference type="ARBA" id="ARBA00022729"/>
    </source>
</evidence>